<dbReference type="Proteomes" id="UP000501346">
    <property type="component" value="Chromosome ScIV"/>
</dbReference>
<dbReference type="InterPro" id="IPR039759">
    <property type="entry name" value="eIF2D_SUI1"/>
</dbReference>
<accession>A0A6C1DPY7</accession>
<dbReference type="InterPro" id="IPR058886">
    <property type="entry name" value="SWIB_eIF2D"/>
</dbReference>
<dbReference type="InterPro" id="IPR039757">
    <property type="entry name" value="EIF2D"/>
</dbReference>
<reference evidence="4 5" key="1">
    <citation type="journal article" date="2019" name="BMC Genomics">
        <title>Chromosome level assembly and comparative genome analysis confirm lager-brewing yeasts originated from a single hybridization.</title>
        <authorList>
            <person name="Salazar A.N."/>
            <person name="Gorter de Vries A.R."/>
            <person name="van den Broek M."/>
            <person name="Brouwers N."/>
            <person name="de la Torre Cortes P."/>
            <person name="Kuijpers N.G.A."/>
            <person name="Daran J.G."/>
            <person name="Abeel T."/>
        </authorList>
    </citation>
    <scope>NUCLEOTIDE SEQUENCE [LARGE SCALE GENOMIC DNA]</scope>
    <source>
        <strain evidence="4 5">CBS 1483</strain>
    </source>
</reference>
<dbReference type="FunFam" id="3.10.400.20:FF:000010">
    <property type="entry name" value="Tma64p"/>
    <property type="match status" value="1"/>
</dbReference>
<dbReference type="PROSITE" id="PS50296">
    <property type="entry name" value="SUI1"/>
    <property type="match status" value="1"/>
</dbReference>
<keyword evidence="5" id="KW-1185">Reference proteome</keyword>
<evidence type="ECO:0000259" key="2">
    <source>
        <dbReference type="PROSITE" id="PS50296"/>
    </source>
</evidence>
<gene>
    <name evidence="4" type="primary">TMA64_1</name>
    <name evidence="4" type="ORF">GRS66_000861</name>
</gene>
<protein>
    <submittedName>
        <fullName evidence="4">Translation machinery-associated protein 64</fullName>
    </submittedName>
</protein>
<dbReference type="InterPro" id="IPR003121">
    <property type="entry name" value="SWIB_MDM2_domain"/>
</dbReference>
<evidence type="ECO:0000313" key="4">
    <source>
        <dbReference type="EMBL" id="QID78643.1"/>
    </source>
</evidence>
<dbReference type="PANTHER" id="PTHR12217">
    <property type="entry name" value="EUKARYOTIC TRANSLATION INITIATION FACTOR 2D"/>
    <property type="match status" value="1"/>
</dbReference>
<dbReference type="CDD" id="cd11608">
    <property type="entry name" value="eIF2D_C"/>
    <property type="match status" value="1"/>
</dbReference>
<feature type="domain" description="SUI1" evidence="2">
    <location>
        <begin position="475"/>
        <end position="547"/>
    </location>
</feature>
<feature type="domain" description="DM2" evidence="3">
    <location>
        <begin position="362"/>
        <end position="447"/>
    </location>
</feature>
<dbReference type="InterPro" id="IPR048248">
    <property type="entry name" value="PUA_eIF2d-like"/>
</dbReference>
<dbReference type="Pfam" id="PF01253">
    <property type="entry name" value="SUI1"/>
    <property type="match status" value="1"/>
</dbReference>
<organism evidence="4 5">
    <name type="scientific">Saccharomyces pastorianus</name>
    <name type="common">Lager yeast</name>
    <name type="synonym">Saccharomyces cerevisiae x Saccharomyces eubayanus</name>
    <dbReference type="NCBI Taxonomy" id="27292"/>
    <lineage>
        <taxon>Eukaryota</taxon>
        <taxon>Fungi</taxon>
        <taxon>Dikarya</taxon>
        <taxon>Ascomycota</taxon>
        <taxon>Saccharomycotina</taxon>
        <taxon>Saccharomycetes</taxon>
        <taxon>Saccharomycetales</taxon>
        <taxon>Saccharomycetaceae</taxon>
        <taxon>Saccharomyces</taxon>
    </lineage>
</organism>
<dbReference type="Gene3D" id="3.10.400.20">
    <property type="match status" value="1"/>
</dbReference>
<dbReference type="FunFam" id="3.30.780.10:FF:000008">
    <property type="entry name" value="eukaryotic translation initiation factor 2D"/>
    <property type="match status" value="1"/>
</dbReference>
<proteinExistence type="inferred from homology"/>
<dbReference type="SUPFAM" id="SSF55159">
    <property type="entry name" value="eIF1-like"/>
    <property type="match status" value="1"/>
</dbReference>
<comment type="similarity">
    <text evidence="1">Belongs to the eIF2D family.</text>
</comment>
<evidence type="ECO:0000259" key="3">
    <source>
        <dbReference type="PROSITE" id="PS51925"/>
    </source>
</evidence>
<evidence type="ECO:0000256" key="1">
    <source>
        <dbReference type="ARBA" id="ARBA00010359"/>
    </source>
</evidence>
<dbReference type="InterPro" id="IPR036877">
    <property type="entry name" value="SUI1_dom_sf"/>
</dbReference>
<dbReference type="PANTHER" id="PTHR12217:SF4">
    <property type="entry name" value="EUKARYOTIC TRANSLATION INITIATION FACTOR 2D"/>
    <property type="match status" value="1"/>
</dbReference>
<name>A0A6C1DPY7_SACPS</name>
<dbReference type="Pfam" id="PF17832">
    <property type="entry name" value="Pre-PUA"/>
    <property type="match status" value="1"/>
</dbReference>
<dbReference type="SUPFAM" id="SSF88697">
    <property type="entry name" value="PUA domain-like"/>
    <property type="match status" value="1"/>
</dbReference>
<dbReference type="Gene3D" id="1.10.245.10">
    <property type="entry name" value="SWIB/MDM2 domain"/>
    <property type="match status" value="1"/>
</dbReference>
<dbReference type="InterPro" id="IPR057429">
    <property type="entry name" value="WH_eIF2D"/>
</dbReference>
<dbReference type="Pfam" id="PF25304">
    <property type="entry name" value="WHD_eIF2D"/>
    <property type="match status" value="1"/>
</dbReference>
<evidence type="ECO:0000313" key="5">
    <source>
        <dbReference type="Proteomes" id="UP000501346"/>
    </source>
</evidence>
<dbReference type="Pfam" id="PF26292">
    <property type="entry name" value="PUA_elF2D"/>
    <property type="match status" value="1"/>
</dbReference>
<dbReference type="SUPFAM" id="SSF47592">
    <property type="entry name" value="SWIB/MDM2 domain"/>
    <property type="match status" value="1"/>
</dbReference>
<dbReference type="AlphaFoldDB" id="A0A6C1DPY7"/>
<sequence length="565" mass="63943">MFKKEPHIKALSNLKNSERKKLLQTFQKQTNNEEYSFPTSTIKQTNFNGQKSVGTVYTDENNTPILFKEKHKEQLFPTVYSCWEYPALLPIVLTHGFVIEEHLFNGANLMISGSIPPFDPRCKIGTLCGIASKQAPETVLAIGIVELDLPSYDKVIGETGVAVKIIHYFNDGLSKVFKMKLEPPIVLSTQSKDNNISSKQIESSEQIKAVEKEQEDAKEASVDVEEIAEVLDHFTVSDVDYFITRALYYTLTQDKGLELPISASNFISNHIMRNLPPIDHNEVNVKKTSWKKSAKFLKHFEKEGFLKLKGKGDDLTIVGKNTDKDELKNFVPYKLGCSKSTTESRESTTSKEKTSGMMYSLTLYKPFNLAKDLLKEVNLASHTYYTSQDIRSAVSQYISVKNLADTKDKGKVIMDDLLFDMVNKKKKVLNASRIIARGEILHPLLTNNFTEFYQIFKSDDTLLFKAPMKGSLPHIKIITEMKIGRKVITRVSNFEVFQVDPESLAADLRKICSGSTTISESQTFKCAEVQVQGPHGQSIIDHLNKLGIPSKWIDFENKLKKKKRK</sequence>
<dbReference type="GO" id="GO:0001731">
    <property type="term" value="P:formation of translation preinitiation complex"/>
    <property type="evidence" value="ECO:0007669"/>
    <property type="project" value="InterPro"/>
</dbReference>
<dbReference type="PROSITE" id="PS50890">
    <property type="entry name" value="PUA"/>
    <property type="match status" value="1"/>
</dbReference>
<dbReference type="Gene3D" id="3.30.780.10">
    <property type="entry name" value="SUI1-like domain"/>
    <property type="match status" value="1"/>
</dbReference>
<dbReference type="PROSITE" id="PS51925">
    <property type="entry name" value="SWIB_MDM2"/>
    <property type="match status" value="1"/>
</dbReference>
<dbReference type="GO" id="GO:0003743">
    <property type="term" value="F:translation initiation factor activity"/>
    <property type="evidence" value="ECO:0007669"/>
    <property type="project" value="InterPro"/>
</dbReference>
<dbReference type="InterPro" id="IPR001950">
    <property type="entry name" value="SUI1"/>
</dbReference>
<dbReference type="CDD" id="cd21156">
    <property type="entry name" value="PUA_eIF2d-like"/>
    <property type="match status" value="1"/>
</dbReference>
<dbReference type="InterPro" id="IPR015947">
    <property type="entry name" value="PUA-like_sf"/>
</dbReference>
<dbReference type="EMBL" id="CP048985">
    <property type="protein sequence ID" value="QID78643.1"/>
    <property type="molecule type" value="Genomic_DNA"/>
</dbReference>
<dbReference type="InterPro" id="IPR041366">
    <property type="entry name" value="Pre-PUA"/>
</dbReference>
<dbReference type="Pfam" id="PF26291">
    <property type="entry name" value="SWIB_eIF2D"/>
    <property type="match status" value="1"/>
</dbReference>
<dbReference type="InterPro" id="IPR036885">
    <property type="entry name" value="SWIB_MDM2_dom_sf"/>
</dbReference>
<dbReference type="OrthoDB" id="199771at2759"/>